<name>E9GC45_DAPPU</name>
<accession>E9GC45</accession>
<dbReference type="EMBL" id="GL732538">
    <property type="protein sequence ID" value="EFX82929.1"/>
    <property type="molecule type" value="Genomic_DNA"/>
</dbReference>
<dbReference type="PANTHER" id="PTHR34494">
    <property type="entry name" value="PROTEIN CBG25024"/>
    <property type="match status" value="1"/>
</dbReference>
<dbReference type="HOGENOM" id="CLU_2429274_0_0_1"/>
<dbReference type="KEGG" id="dpx:DAPPUDRAFT_240303"/>
<sequence length="91" mass="9174">MVVDERKTERMPWGLGLIGDVMDSVPGVGYVTSAIQSACGDKEAAERSLQMANRTTKVVAAGAGGALVGGPIGAIAAGATTLVAVTEKDKK</sequence>
<evidence type="ECO:0000313" key="2">
    <source>
        <dbReference type="Proteomes" id="UP000000305"/>
    </source>
</evidence>
<reference evidence="1 2" key="1">
    <citation type="journal article" date="2011" name="Science">
        <title>The ecoresponsive genome of Daphnia pulex.</title>
        <authorList>
            <person name="Colbourne J.K."/>
            <person name="Pfrender M.E."/>
            <person name="Gilbert D."/>
            <person name="Thomas W.K."/>
            <person name="Tucker A."/>
            <person name="Oakley T.H."/>
            <person name="Tokishita S."/>
            <person name="Aerts A."/>
            <person name="Arnold G.J."/>
            <person name="Basu M.K."/>
            <person name="Bauer D.J."/>
            <person name="Caceres C.E."/>
            <person name="Carmel L."/>
            <person name="Casola C."/>
            <person name="Choi J.H."/>
            <person name="Detter J.C."/>
            <person name="Dong Q."/>
            <person name="Dusheyko S."/>
            <person name="Eads B.D."/>
            <person name="Frohlich T."/>
            <person name="Geiler-Samerotte K.A."/>
            <person name="Gerlach D."/>
            <person name="Hatcher P."/>
            <person name="Jogdeo S."/>
            <person name="Krijgsveld J."/>
            <person name="Kriventseva E.V."/>
            <person name="Kultz D."/>
            <person name="Laforsch C."/>
            <person name="Lindquist E."/>
            <person name="Lopez J."/>
            <person name="Manak J.R."/>
            <person name="Muller J."/>
            <person name="Pangilinan J."/>
            <person name="Patwardhan R.P."/>
            <person name="Pitluck S."/>
            <person name="Pritham E.J."/>
            <person name="Rechtsteiner A."/>
            <person name="Rho M."/>
            <person name="Rogozin I.B."/>
            <person name="Sakarya O."/>
            <person name="Salamov A."/>
            <person name="Schaack S."/>
            <person name="Shapiro H."/>
            <person name="Shiga Y."/>
            <person name="Skalitzky C."/>
            <person name="Smith Z."/>
            <person name="Souvorov A."/>
            <person name="Sung W."/>
            <person name="Tang Z."/>
            <person name="Tsuchiya D."/>
            <person name="Tu H."/>
            <person name="Vos H."/>
            <person name="Wang M."/>
            <person name="Wolf Y.I."/>
            <person name="Yamagata H."/>
            <person name="Yamada T."/>
            <person name="Ye Y."/>
            <person name="Shaw J.R."/>
            <person name="Andrews J."/>
            <person name="Crease T.J."/>
            <person name="Tang H."/>
            <person name="Lucas S.M."/>
            <person name="Robertson H.M."/>
            <person name="Bork P."/>
            <person name="Koonin E.V."/>
            <person name="Zdobnov E.M."/>
            <person name="Grigoriev I.V."/>
            <person name="Lynch M."/>
            <person name="Boore J.L."/>
        </authorList>
    </citation>
    <scope>NUCLEOTIDE SEQUENCE [LARGE SCALE GENOMIC DNA]</scope>
</reference>
<dbReference type="AlphaFoldDB" id="E9GC45"/>
<evidence type="ECO:0000313" key="1">
    <source>
        <dbReference type="EMBL" id="EFX82929.1"/>
    </source>
</evidence>
<dbReference type="InParanoid" id="E9GC45"/>
<keyword evidence="2" id="KW-1185">Reference proteome</keyword>
<dbReference type="PANTHER" id="PTHR34494:SF1">
    <property type="entry name" value="PROTEIN CBG25024"/>
    <property type="match status" value="1"/>
</dbReference>
<dbReference type="OrthoDB" id="5983381at2759"/>
<gene>
    <name evidence="1" type="ORF">DAPPUDRAFT_240303</name>
</gene>
<organism evidence="1 2">
    <name type="scientific">Daphnia pulex</name>
    <name type="common">Water flea</name>
    <dbReference type="NCBI Taxonomy" id="6669"/>
    <lineage>
        <taxon>Eukaryota</taxon>
        <taxon>Metazoa</taxon>
        <taxon>Ecdysozoa</taxon>
        <taxon>Arthropoda</taxon>
        <taxon>Crustacea</taxon>
        <taxon>Branchiopoda</taxon>
        <taxon>Diplostraca</taxon>
        <taxon>Cladocera</taxon>
        <taxon>Anomopoda</taxon>
        <taxon>Daphniidae</taxon>
        <taxon>Daphnia</taxon>
    </lineage>
</organism>
<protein>
    <submittedName>
        <fullName evidence="1">Uncharacterized protein</fullName>
    </submittedName>
</protein>
<dbReference type="Proteomes" id="UP000000305">
    <property type="component" value="Unassembled WGS sequence"/>
</dbReference>
<proteinExistence type="predicted"/>